<sequence length="69" mass="8237">MITCEQCTRELLPDNPHIRSGKYNMCGCDYCEKPSYFRELETSLKEIIETKVIYRQPFVDKKVKDKEPF</sequence>
<reference evidence="1" key="1">
    <citation type="journal article" date="2015" name="Nature">
        <title>Complex archaea that bridge the gap between prokaryotes and eukaryotes.</title>
        <authorList>
            <person name="Spang A."/>
            <person name="Saw J.H."/>
            <person name="Jorgensen S.L."/>
            <person name="Zaremba-Niedzwiedzka K."/>
            <person name="Martijn J."/>
            <person name="Lind A.E."/>
            <person name="van Eijk R."/>
            <person name="Schleper C."/>
            <person name="Guy L."/>
            <person name="Ettema T.J."/>
        </authorList>
    </citation>
    <scope>NUCLEOTIDE SEQUENCE</scope>
</reference>
<proteinExistence type="predicted"/>
<dbReference type="AlphaFoldDB" id="A0A0F8XM53"/>
<evidence type="ECO:0000313" key="1">
    <source>
        <dbReference type="EMBL" id="KKK70152.1"/>
    </source>
</evidence>
<gene>
    <name evidence="1" type="ORF">LCGC14_2926850</name>
</gene>
<accession>A0A0F8XM53</accession>
<dbReference type="EMBL" id="LAZR01058315">
    <property type="protein sequence ID" value="KKK70152.1"/>
    <property type="molecule type" value="Genomic_DNA"/>
</dbReference>
<comment type="caution">
    <text evidence="1">The sequence shown here is derived from an EMBL/GenBank/DDBJ whole genome shotgun (WGS) entry which is preliminary data.</text>
</comment>
<organism evidence="1">
    <name type="scientific">marine sediment metagenome</name>
    <dbReference type="NCBI Taxonomy" id="412755"/>
    <lineage>
        <taxon>unclassified sequences</taxon>
        <taxon>metagenomes</taxon>
        <taxon>ecological metagenomes</taxon>
    </lineage>
</organism>
<protein>
    <submittedName>
        <fullName evidence="1">Uncharacterized protein</fullName>
    </submittedName>
</protein>
<name>A0A0F8XM53_9ZZZZ</name>